<dbReference type="AlphaFoldDB" id="A0A1C0Z4H5"/>
<dbReference type="PANTHER" id="PTHR10587">
    <property type="entry name" value="GLYCOSYL TRANSFERASE-RELATED"/>
    <property type="match status" value="1"/>
</dbReference>
<dbReference type="SUPFAM" id="SSF88713">
    <property type="entry name" value="Glycoside hydrolase/deacetylase"/>
    <property type="match status" value="1"/>
</dbReference>
<accession>A0A1C0Z4H5</accession>
<dbReference type="PROSITE" id="PS51677">
    <property type="entry name" value="NODB"/>
    <property type="match status" value="1"/>
</dbReference>
<keyword evidence="1" id="KW-0479">Metal-binding</keyword>
<proteinExistence type="predicted"/>
<dbReference type="InterPro" id="IPR011330">
    <property type="entry name" value="Glyco_hydro/deAcase_b/a-brl"/>
</dbReference>
<keyword evidence="6" id="KW-1185">Reference proteome</keyword>
<name>A0A1C0Z4H5_9BACL</name>
<feature type="domain" description="NodB homology" evidence="4">
    <location>
        <begin position="277"/>
        <end position="451"/>
    </location>
</feature>
<keyword evidence="2" id="KW-0378">Hydrolase</keyword>
<evidence type="ECO:0000313" key="6">
    <source>
        <dbReference type="Proteomes" id="UP000093482"/>
    </source>
</evidence>
<keyword evidence="3" id="KW-1133">Transmembrane helix</keyword>
<dbReference type="EMBL" id="MATO01000003">
    <property type="protein sequence ID" value="OCS94271.1"/>
    <property type="molecule type" value="Genomic_DNA"/>
</dbReference>
<dbReference type="GO" id="GO:0005975">
    <property type="term" value="P:carbohydrate metabolic process"/>
    <property type="evidence" value="ECO:0007669"/>
    <property type="project" value="InterPro"/>
</dbReference>
<evidence type="ECO:0000259" key="4">
    <source>
        <dbReference type="PROSITE" id="PS51677"/>
    </source>
</evidence>
<organism evidence="5 6">
    <name type="scientific">Caryophanon latum</name>
    <dbReference type="NCBI Taxonomy" id="33977"/>
    <lineage>
        <taxon>Bacteria</taxon>
        <taxon>Bacillati</taxon>
        <taxon>Bacillota</taxon>
        <taxon>Bacilli</taxon>
        <taxon>Bacillales</taxon>
        <taxon>Caryophanaceae</taxon>
        <taxon>Caryophanon</taxon>
    </lineage>
</organism>
<feature type="transmembrane region" description="Helical" evidence="3">
    <location>
        <begin position="12"/>
        <end position="34"/>
    </location>
</feature>
<dbReference type="Proteomes" id="UP000093482">
    <property type="component" value="Unassembled WGS sequence"/>
</dbReference>
<dbReference type="GO" id="GO:0016810">
    <property type="term" value="F:hydrolase activity, acting on carbon-nitrogen (but not peptide) bonds"/>
    <property type="evidence" value="ECO:0007669"/>
    <property type="project" value="InterPro"/>
</dbReference>
<comment type="caution">
    <text evidence="5">The sequence shown here is derived from an EMBL/GenBank/DDBJ whole genome shotgun (WGS) entry which is preliminary data.</text>
</comment>
<protein>
    <recommendedName>
        <fullName evidence="4">NodB homology domain-containing protein</fullName>
    </recommendedName>
</protein>
<gene>
    <name evidence="5" type="ORF">A6K76_04160</name>
</gene>
<keyword evidence="3" id="KW-0812">Transmembrane</keyword>
<evidence type="ECO:0000256" key="2">
    <source>
        <dbReference type="ARBA" id="ARBA00022801"/>
    </source>
</evidence>
<dbReference type="RefSeq" id="WP_066461290.1">
    <property type="nucleotide sequence ID" value="NZ_MATO01000003.1"/>
</dbReference>
<evidence type="ECO:0000256" key="1">
    <source>
        <dbReference type="ARBA" id="ARBA00022723"/>
    </source>
</evidence>
<evidence type="ECO:0000313" key="5">
    <source>
        <dbReference type="EMBL" id="OCS94271.1"/>
    </source>
</evidence>
<dbReference type="InterPro" id="IPR002509">
    <property type="entry name" value="NODB_dom"/>
</dbReference>
<evidence type="ECO:0000256" key="3">
    <source>
        <dbReference type="SAM" id="Phobius"/>
    </source>
</evidence>
<sequence>MERKPVSEMPKFYASLIAAIGVFIILCIVLYTAFSKPTAELSKTAASPVLPEATITESTHADFPTLTSVTEAANDAQLSYTLQYILTGSSLPDALLKDDIEQFKKQYIELASNDTTNNLTVETSVTPYMNDYYSFTLHKRILQQDAQISSELKHYFYDAPAQKFVTFKQLLEHDEARLATVLAVVRQFVQKNKQLASLTNAPFMSSDYIPKWEHFSQFTLSKHYLTLSFVTNGTPAIADVALPIRMVHHLFAEAYRLPAPEMENIIPADYVLDPSKKRVAITFDDGPHETVTPQVLDTLKKYNVKATFYVLGQRVVNNPHLARRILDEGHEIGNHTWSHPDLVKQSDKVILDEYNRTTNIIVQATGALPSSFRAPYGSINAHVASLVPLKNVLWSIDTLDWKHRDPEQTLKIVNELLHNNAIILMHDIHQPTADALDRVLASIQAAGYEMVTISELNAYLQ</sequence>
<dbReference type="PANTHER" id="PTHR10587:SF133">
    <property type="entry name" value="CHITIN DEACETYLASE 1-RELATED"/>
    <property type="match status" value="1"/>
</dbReference>
<dbReference type="GO" id="GO:0046872">
    <property type="term" value="F:metal ion binding"/>
    <property type="evidence" value="ECO:0007669"/>
    <property type="project" value="UniProtKB-KW"/>
</dbReference>
<dbReference type="Gene3D" id="3.20.20.370">
    <property type="entry name" value="Glycoside hydrolase/deacetylase"/>
    <property type="match status" value="1"/>
</dbReference>
<reference evidence="5 6" key="1">
    <citation type="submission" date="2016-07" db="EMBL/GenBank/DDBJ databases">
        <title>Caryophanon latum genome sequencing.</title>
        <authorList>
            <person name="Verma A."/>
            <person name="Pal Y."/>
            <person name="Krishnamurthi S."/>
        </authorList>
    </citation>
    <scope>NUCLEOTIDE SEQUENCE [LARGE SCALE GENOMIC DNA]</scope>
    <source>
        <strain evidence="5 6">DSM 14151</strain>
    </source>
</reference>
<dbReference type="OrthoDB" id="9812065at2"/>
<dbReference type="GO" id="GO:0016020">
    <property type="term" value="C:membrane"/>
    <property type="evidence" value="ECO:0007669"/>
    <property type="project" value="TreeGrafter"/>
</dbReference>
<keyword evidence="3" id="KW-0472">Membrane</keyword>
<dbReference type="InterPro" id="IPR050248">
    <property type="entry name" value="Polysacc_deacetylase_ArnD"/>
</dbReference>
<dbReference type="Pfam" id="PF01522">
    <property type="entry name" value="Polysacc_deac_1"/>
    <property type="match status" value="1"/>
</dbReference>